<dbReference type="Proteomes" id="UP000332933">
    <property type="component" value="Unassembled WGS sequence"/>
</dbReference>
<evidence type="ECO:0000313" key="4">
    <source>
        <dbReference type="Proteomes" id="UP000332933"/>
    </source>
</evidence>
<keyword evidence="1" id="KW-0812">Transmembrane</keyword>
<dbReference type="AlphaFoldDB" id="A0A485K9B7"/>
<organism evidence="3 4">
    <name type="scientific">Aphanomyces stellatus</name>
    <dbReference type="NCBI Taxonomy" id="120398"/>
    <lineage>
        <taxon>Eukaryota</taxon>
        <taxon>Sar</taxon>
        <taxon>Stramenopiles</taxon>
        <taxon>Oomycota</taxon>
        <taxon>Saprolegniomycetes</taxon>
        <taxon>Saprolegniales</taxon>
        <taxon>Verrucalvaceae</taxon>
        <taxon>Aphanomyces</taxon>
    </lineage>
</organism>
<dbReference type="EMBL" id="CAADRA010000214">
    <property type="protein sequence ID" value="VFT79294.1"/>
    <property type="molecule type" value="Genomic_DNA"/>
</dbReference>
<evidence type="ECO:0000313" key="3">
    <source>
        <dbReference type="EMBL" id="VFT79294.1"/>
    </source>
</evidence>
<keyword evidence="4" id="KW-1185">Reference proteome</keyword>
<reference evidence="2" key="2">
    <citation type="submission" date="2019-06" db="EMBL/GenBank/DDBJ databases">
        <title>Genomics analysis of Aphanomyces spp. identifies a new class of oomycete effector associated with host adaptation.</title>
        <authorList>
            <person name="Gaulin E."/>
        </authorList>
    </citation>
    <scope>NUCLEOTIDE SEQUENCE</scope>
    <source>
        <strain evidence="2">CBS 578.67</strain>
    </source>
</reference>
<dbReference type="OrthoDB" id="57629at2759"/>
<dbReference type="EMBL" id="VJMH01000214">
    <property type="protein sequence ID" value="KAF0717795.1"/>
    <property type="molecule type" value="Genomic_DNA"/>
</dbReference>
<proteinExistence type="predicted"/>
<keyword evidence="1" id="KW-1133">Transmembrane helix</keyword>
<reference evidence="3 4" key="1">
    <citation type="submission" date="2019-03" db="EMBL/GenBank/DDBJ databases">
        <authorList>
            <person name="Gaulin E."/>
            <person name="Dumas B."/>
        </authorList>
    </citation>
    <scope>NUCLEOTIDE SEQUENCE [LARGE SCALE GENOMIC DNA]</scope>
    <source>
        <strain evidence="3">CBS 568.67</strain>
    </source>
</reference>
<protein>
    <submittedName>
        <fullName evidence="3">Aste57867_2091 protein</fullName>
    </submittedName>
</protein>
<evidence type="ECO:0000256" key="1">
    <source>
        <dbReference type="SAM" id="Phobius"/>
    </source>
</evidence>
<accession>A0A485K9B7</accession>
<name>A0A485K9B7_9STRA</name>
<gene>
    <name evidence="3" type="primary">Aste57867_2091</name>
    <name evidence="2" type="ORF">As57867_002086</name>
    <name evidence="3" type="ORF">ASTE57867_2091</name>
</gene>
<sequence length="139" mass="15194">MNSQWKCVTQHSTGAVAAVQLNDDDEIHCMGFDSKHCVYFHSMEDCNNNLSPAQAIKPLACGNHHKNVWGNTGYESPSTWCSAGRKALGNLPPSSFRAMRMSVQAHTTEVGVGAVFACLAALVAFVVMRKYKKGYTLLK</sequence>
<feature type="transmembrane region" description="Helical" evidence="1">
    <location>
        <begin position="110"/>
        <end position="128"/>
    </location>
</feature>
<keyword evidence="1" id="KW-0472">Membrane</keyword>
<evidence type="ECO:0000313" key="2">
    <source>
        <dbReference type="EMBL" id="KAF0717795.1"/>
    </source>
</evidence>